<sequence>MQAARQCCSFFPGGLVQSRTNFLLNSSKMASLRRGLSYINFIKSTACAMGNNKLIRRQFLRLPEIVRKNIVPFSVGSGLCSVPFTQQAEQLSHDALIRRASNLVTDSANTYLSQATLALVDSLTQYAKALHTLVALQRRYLASIGKLTPAEEDSIWQVIIGQRGEVGDRLDACNRFESNWMNAMNICELAAEAAYSSGAEHASLTAKNHIQMAQAQVEEVRQLTQEAERKLAQIKAEEIQRMAEYASTLDINMEDIPEAYLRED</sequence>
<dbReference type="GeneID" id="105910132"/>
<dbReference type="Pfam" id="PF09057">
    <property type="entry name" value="Smac_DIABLO"/>
    <property type="match status" value="1"/>
</dbReference>
<dbReference type="Proteomes" id="UP000515152">
    <property type="component" value="Chromosome 9"/>
</dbReference>
<evidence type="ECO:0000256" key="2">
    <source>
        <dbReference type="ARBA" id="ARBA00022703"/>
    </source>
</evidence>
<comment type="similarity">
    <text evidence="6">Belongs to the Smac/DIABLO protein family.</text>
</comment>
<evidence type="ECO:0000256" key="6">
    <source>
        <dbReference type="ARBA" id="ARBA00046319"/>
    </source>
</evidence>
<evidence type="ECO:0000313" key="8">
    <source>
        <dbReference type="RefSeq" id="XP_012694273.1"/>
    </source>
</evidence>
<evidence type="ECO:0000256" key="4">
    <source>
        <dbReference type="ARBA" id="ARBA00023128"/>
    </source>
</evidence>
<gene>
    <name evidence="8" type="primary">diabloa</name>
</gene>
<reference evidence="8" key="1">
    <citation type="submission" date="2025-08" db="UniProtKB">
        <authorList>
            <consortium name="RefSeq"/>
        </authorList>
    </citation>
    <scope>IDENTIFICATION</scope>
</reference>
<comment type="subcellular location">
    <subcellularLocation>
        <location evidence="1">Mitochondrion</location>
    </subcellularLocation>
</comment>
<dbReference type="KEGG" id="char:105910132"/>
<dbReference type="SUPFAM" id="SSF46984">
    <property type="entry name" value="Smac/diablo"/>
    <property type="match status" value="1"/>
</dbReference>
<evidence type="ECO:0000313" key="7">
    <source>
        <dbReference type="Proteomes" id="UP000515152"/>
    </source>
</evidence>
<name>A0A6P3WB68_CLUHA</name>
<keyword evidence="3" id="KW-0809">Transit peptide</keyword>
<dbReference type="GO" id="GO:0043065">
    <property type="term" value="P:positive regulation of apoptotic process"/>
    <property type="evidence" value="ECO:0007669"/>
    <property type="project" value="UniProtKB-ARBA"/>
</dbReference>
<dbReference type="Gene3D" id="1.20.58.70">
    <property type="match status" value="1"/>
</dbReference>
<dbReference type="GO" id="GO:0051402">
    <property type="term" value="P:neuron apoptotic process"/>
    <property type="evidence" value="ECO:0007669"/>
    <property type="project" value="TreeGrafter"/>
</dbReference>
<organism evidence="7 8">
    <name type="scientific">Clupea harengus</name>
    <name type="common">Atlantic herring</name>
    <dbReference type="NCBI Taxonomy" id="7950"/>
    <lineage>
        <taxon>Eukaryota</taxon>
        <taxon>Metazoa</taxon>
        <taxon>Chordata</taxon>
        <taxon>Craniata</taxon>
        <taxon>Vertebrata</taxon>
        <taxon>Euteleostomi</taxon>
        <taxon>Actinopterygii</taxon>
        <taxon>Neopterygii</taxon>
        <taxon>Teleostei</taxon>
        <taxon>Clupei</taxon>
        <taxon>Clupeiformes</taxon>
        <taxon>Clupeoidei</taxon>
        <taxon>Clupeidae</taxon>
        <taxon>Clupea</taxon>
    </lineage>
</organism>
<keyword evidence="4" id="KW-0496">Mitochondrion</keyword>
<proteinExistence type="inferred from homology"/>
<dbReference type="InterPro" id="IPR009062">
    <property type="entry name" value="Smac/DIABLO-like_sf"/>
</dbReference>
<accession>A0A6P3WB68</accession>
<dbReference type="GO" id="GO:0008631">
    <property type="term" value="P:intrinsic apoptotic signaling pathway in response to oxidative stress"/>
    <property type="evidence" value="ECO:0007669"/>
    <property type="project" value="TreeGrafter"/>
</dbReference>
<dbReference type="RefSeq" id="XP_012694273.1">
    <property type="nucleotide sequence ID" value="XM_012838819.3"/>
</dbReference>
<evidence type="ECO:0000256" key="3">
    <source>
        <dbReference type="ARBA" id="ARBA00022946"/>
    </source>
</evidence>
<evidence type="ECO:0000256" key="5">
    <source>
        <dbReference type="ARBA" id="ARBA00033049"/>
    </source>
</evidence>
<evidence type="ECO:0000256" key="1">
    <source>
        <dbReference type="ARBA" id="ARBA00004173"/>
    </source>
</evidence>
<dbReference type="AlphaFoldDB" id="A0A6P3WB68"/>
<dbReference type="PANTHER" id="PTHR32247">
    <property type="entry name" value="DIABLO HOMOLOG, MITOCHONDRIAL"/>
    <property type="match status" value="1"/>
</dbReference>
<protein>
    <recommendedName>
        <fullName evidence="5">Direct IAP-binding protein with low pI</fullName>
    </recommendedName>
</protein>
<dbReference type="FunFam" id="1.20.58.70:FF:000012">
    <property type="entry name" value="diablo homolog, mitochondrial isoform X1"/>
    <property type="match status" value="1"/>
</dbReference>
<dbReference type="InterPro" id="IPR015142">
    <property type="entry name" value="Smac_DIABLO"/>
</dbReference>
<keyword evidence="7" id="KW-1185">Reference proteome</keyword>
<keyword evidence="2" id="KW-0053">Apoptosis</keyword>
<dbReference type="GO" id="GO:0005739">
    <property type="term" value="C:mitochondrion"/>
    <property type="evidence" value="ECO:0007669"/>
    <property type="project" value="UniProtKB-SubCell"/>
</dbReference>
<dbReference type="PANTHER" id="PTHR32247:SF4">
    <property type="entry name" value="DIRECT IAP-BINDING PROTEIN WITH LOW PI"/>
    <property type="match status" value="1"/>
</dbReference>
<dbReference type="CTD" id="393317"/>
<dbReference type="OrthoDB" id="6153032at2759"/>